<comment type="catalytic activity">
    <reaction evidence="2">
        <text>Couples ATP hydrolysis with the unwinding of duplex DNA by translocating in the 3'-5' direction.</text>
        <dbReference type="EC" id="5.6.2.4"/>
    </reaction>
</comment>
<evidence type="ECO:0000313" key="6">
    <source>
        <dbReference type="EMBL" id="RWX72957.1"/>
    </source>
</evidence>
<dbReference type="GO" id="GO:0043139">
    <property type="term" value="F:5'-3' DNA helicase activity"/>
    <property type="evidence" value="ECO:0007669"/>
    <property type="project" value="UniProtKB-EC"/>
</dbReference>
<proteinExistence type="inferred from homology"/>
<evidence type="ECO:0000256" key="1">
    <source>
        <dbReference type="ARBA" id="ARBA00007816"/>
    </source>
</evidence>
<evidence type="ECO:0000256" key="4">
    <source>
        <dbReference type="ARBA" id="ARBA00048988"/>
    </source>
</evidence>
<dbReference type="InterPro" id="IPR027417">
    <property type="entry name" value="P-loop_NTPase"/>
</dbReference>
<evidence type="ECO:0000259" key="5">
    <source>
        <dbReference type="Pfam" id="PF01935"/>
    </source>
</evidence>
<evidence type="ECO:0000256" key="3">
    <source>
        <dbReference type="ARBA" id="ARBA00048954"/>
    </source>
</evidence>
<sequence length="602" mass="68187">MDFFDDLGGEFVARLREIHSATRTTSDGKATITFRTARIEAEYDPDVMRKVEAGRLIAIPNIMGVGTNDSFSIYEIADLYPMHYSMLTLDKSQPSMIRKEFMSLIDAEWQKGSKSTWIEIVAAPTGYVMKIEGGLPAFLRKNIAPLPGAKVSLLSRELIKKFICYAPKGNRDCDYTVGKLLGVADEDIPFTVNLEKLLHYHVGVFAFTGSGKSNLTSLVVRKAVKACPDMKVVIFDVSSEYGISILDLLCDAPSRILFTEEISETDTIEAAEEYYRRHVIPESLSERREELIVRIRDLFEGKKVLKLSLPSREALKMNAYRSYGGLLEILSGLLEEKYGASAQKVIVPEVMAKIKGFLERNGIDEETRIGAEAEPLLCEIDQLIGKAKLRDDAAIKTVFHNLRVVIGEREEEAEGGYTVRDLTAEIMDTCQEAPRVFVINLPEVEAARSLCAELISEVFRAKKRSFSLDPRVVFVFDEAQEFIPYEKKKEDGTEYSSLAVERLLRHGRKYHLHGWISTQRIAHLNTNVLQQLHSYFVSTMPRPYDRQLISDTFAIEDAFMERTLLFQNGDWLMTSFKATNTQNVPVFFHAFNNEDFILSEGR</sequence>
<dbReference type="Proteomes" id="UP000288215">
    <property type="component" value="Unassembled WGS sequence"/>
</dbReference>
<accession>A0A444L5X8</accession>
<organism evidence="6 7">
    <name type="scientific">Methanosuratincola subterraneus</name>
    <dbReference type="NCBI Taxonomy" id="2593994"/>
    <lineage>
        <taxon>Archaea</taxon>
        <taxon>Thermoproteota</taxon>
        <taxon>Methanosuratincolia</taxon>
        <taxon>Candidatus Methanomethylicales</taxon>
        <taxon>Candidatus Methanomethylicaceae</taxon>
        <taxon>Candidatus Methanosuratincola (ex Vanwonterghem et al. 2016)</taxon>
    </lineage>
</organism>
<dbReference type="InterPro" id="IPR008571">
    <property type="entry name" value="HerA-like"/>
</dbReference>
<comment type="catalytic activity">
    <reaction evidence="4">
        <text>ATP + H2O = ADP + phosphate + H(+)</text>
        <dbReference type="Rhea" id="RHEA:13065"/>
        <dbReference type="ChEBI" id="CHEBI:15377"/>
        <dbReference type="ChEBI" id="CHEBI:15378"/>
        <dbReference type="ChEBI" id="CHEBI:30616"/>
        <dbReference type="ChEBI" id="CHEBI:43474"/>
        <dbReference type="ChEBI" id="CHEBI:456216"/>
        <dbReference type="EC" id="5.6.2.4"/>
    </reaction>
</comment>
<dbReference type="GO" id="GO:0043138">
    <property type="term" value="F:3'-5' DNA helicase activity"/>
    <property type="evidence" value="ECO:0007669"/>
    <property type="project" value="UniProtKB-EC"/>
</dbReference>
<feature type="domain" description="Helicase HerA central" evidence="5">
    <location>
        <begin position="176"/>
        <end position="446"/>
    </location>
</feature>
<dbReference type="EMBL" id="RXGA01000003">
    <property type="protein sequence ID" value="RWX72957.1"/>
    <property type="molecule type" value="Genomic_DNA"/>
</dbReference>
<dbReference type="SUPFAM" id="SSF52540">
    <property type="entry name" value="P-loop containing nucleoside triphosphate hydrolases"/>
    <property type="match status" value="1"/>
</dbReference>
<evidence type="ECO:0000313" key="7">
    <source>
        <dbReference type="Proteomes" id="UP000288215"/>
    </source>
</evidence>
<comment type="caution">
    <text evidence="6">The sequence shown here is derived from an EMBL/GenBank/DDBJ whole genome shotgun (WGS) entry which is preliminary data.</text>
</comment>
<dbReference type="Gene3D" id="3.40.50.300">
    <property type="entry name" value="P-loop containing nucleotide triphosphate hydrolases"/>
    <property type="match status" value="2"/>
</dbReference>
<dbReference type="Pfam" id="PF01935">
    <property type="entry name" value="DUF87"/>
    <property type="match status" value="1"/>
</dbReference>
<dbReference type="PANTHER" id="PTHR42957:SF2">
    <property type="entry name" value="HELICASE HERA CENTRAL DOMAIN-CONTAINING PROTEIN"/>
    <property type="match status" value="1"/>
</dbReference>
<comment type="similarity">
    <text evidence="1">Belongs to the HerA family.</text>
</comment>
<dbReference type="AlphaFoldDB" id="A0A444L5X8"/>
<dbReference type="InterPro" id="IPR002789">
    <property type="entry name" value="HerA_central"/>
</dbReference>
<dbReference type="PANTHER" id="PTHR42957">
    <property type="entry name" value="HELICASE MJ1565-RELATED"/>
    <property type="match status" value="1"/>
</dbReference>
<reference evidence="6 7" key="1">
    <citation type="submission" date="2018-12" db="EMBL/GenBank/DDBJ databases">
        <title>The complete genome of the methanogenic archaea of the candidate phylum Verstraetearchaeota, obtained from the metagenome of underground thermal water.</title>
        <authorList>
            <person name="Kadnikov V.V."/>
            <person name="Mardanov A.V."/>
            <person name="Beletsky A.V."/>
            <person name="Karnachuk O.V."/>
            <person name="Ravin N.V."/>
        </authorList>
    </citation>
    <scope>NUCLEOTIDE SEQUENCE [LARGE SCALE GENOMIC DNA]</scope>
    <source>
        <strain evidence="6">Ch88</strain>
    </source>
</reference>
<name>A0A444L5X8_METS7</name>
<protein>
    <recommendedName>
        <fullName evidence="5">Helicase HerA central domain-containing protein</fullName>
    </recommendedName>
</protein>
<gene>
    <name evidence="6" type="ORF">Metus_0931</name>
</gene>
<comment type="catalytic activity">
    <reaction evidence="3">
        <text>ATP + H2O = ADP + phosphate + H(+)</text>
        <dbReference type="Rhea" id="RHEA:13065"/>
        <dbReference type="ChEBI" id="CHEBI:15377"/>
        <dbReference type="ChEBI" id="CHEBI:15378"/>
        <dbReference type="ChEBI" id="CHEBI:30616"/>
        <dbReference type="ChEBI" id="CHEBI:43474"/>
        <dbReference type="ChEBI" id="CHEBI:456216"/>
        <dbReference type="EC" id="5.6.2.3"/>
    </reaction>
</comment>
<evidence type="ECO:0000256" key="2">
    <source>
        <dbReference type="ARBA" id="ARBA00034617"/>
    </source>
</evidence>